<evidence type="ECO:0000256" key="12">
    <source>
        <dbReference type="HAMAP-Rule" id="MF_00418"/>
    </source>
</evidence>
<dbReference type="SUPFAM" id="SSF51569">
    <property type="entry name" value="Aldolase"/>
    <property type="match status" value="1"/>
</dbReference>
<reference evidence="15" key="1">
    <citation type="journal article" date="2019" name="Int. J. Syst. Evol. Microbiol.">
        <title>The Global Catalogue of Microorganisms (GCM) 10K type strain sequencing project: providing services to taxonomists for standard genome sequencing and annotation.</title>
        <authorList>
            <consortium name="The Broad Institute Genomics Platform"/>
            <consortium name="The Broad Institute Genome Sequencing Center for Infectious Disease"/>
            <person name="Wu L."/>
            <person name="Ma J."/>
        </authorList>
    </citation>
    <scope>NUCLEOTIDE SEQUENCE [LARGE SCALE GENOMIC DNA]</scope>
    <source>
        <strain evidence="15">KCTC 52274</strain>
    </source>
</reference>
<sequence>MSAFLRGTGVALATPFNSDGSIDFEGVRSLVEFCISGGVEYLVVLGTTAESVTLSKEEKKKLAAHIAQVNNKRLPLVIGIGGNNTAAIIQEMKDTDVSDFDAILSVVPMYNRPTQEGIYQHYKTINDNASLPVLLYNVPSRTGTNMTAETTLRLAQLDKIVGIKEATGDFTQVLKILKSKPKDFLVISGDDALALPLVTAGGDGVISVVGQGFPKEFSEMIRLGLAGENKKSFDILYKLLPVLDYAFAEGNPAGIKNVLKQKNICNDHVRLPLVSVSQDLANKIEEFVKNN</sequence>
<dbReference type="InterPro" id="IPR005263">
    <property type="entry name" value="DapA"/>
</dbReference>
<dbReference type="PROSITE" id="PS00666">
    <property type="entry name" value="DHDPS_2"/>
    <property type="match status" value="1"/>
</dbReference>
<evidence type="ECO:0000256" key="11">
    <source>
        <dbReference type="ARBA" id="ARBA00047836"/>
    </source>
</evidence>
<evidence type="ECO:0000256" key="4">
    <source>
        <dbReference type="ARBA" id="ARBA00012086"/>
    </source>
</evidence>
<comment type="caution">
    <text evidence="12">Was originally thought to be a dihydrodipicolinate synthase (DHDPS), catalyzing the condensation of (S)-aspartate-beta-semialdehyde [(S)-ASA] and pyruvate to dihydrodipicolinate (DHDP). However, it was shown in E.coli that the product of the enzymatic reaction is not dihydrodipicolinate but in fact (4S)-4-hydroxy-2,3,4,5-tetrahydro-(2S)-dipicolinic acid (HTPA), and that the consecutive dehydration reaction leading to DHDP is not spontaneous but catalyzed by DapB.</text>
</comment>
<evidence type="ECO:0000313" key="14">
    <source>
        <dbReference type="EMBL" id="MFD2561771.1"/>
    </source>
</evidence>
<evidence type="ECO:0000256" key="2">
    <source>
        <dbReference type="ARBA" id="ARBA00005120"/>
    </source>
</evidence>
<comment type="similarity">
    <text evidence="3 12 13">Belongs to the DapA family.</text>
</comment>
<dbReference type="PRINTS" id="PR00146">
    <property type="entry name" value="DHPICSNTHASE"/>
</dbReference>
<comment type="function">
    <text evidence="1 12">Catalyzes the condensation of (S)-aspartate-beta-semialdehyde [(S)-ASA] and pyruvate to 4-hydroxy-tetrahydrodipicolinate (HTPA).</text>
</comment>
<evidence type="ECO:0000256" key="6">
    <source>
        <dbReference type="ARBA" id="ARBA00022605"/>
    </source>
</evidence>
<protein>
    <recommendedName>
        <fullName evidence="4 12">4-hydroxy-tetrahydrodipicolinate synthase</fullName>
        <shortName evidence="12">HTPA synthase</shortName>
        <ecNumber evidence="4 12">4.3.3.7</ecNumber>
    </recommendedName>
</protein>
<dbReference type="RefSeq" id="WP_378289780.1">
    <property type="nucleotide sequence ID" value="NZ_JBHULE010000004.1"/>
</dbReference>
<keyword evidence="15" id="KW-1185">Reference proteome</keyword>
<comment type="catalytic activity">
    <reaction evidence="11 12">
        <text>L-aspartate 4-semialdehyde + pyruvate = (2S,4S)-4-hydroxy-2,3,4,5-tetrahydrodipicolinate + H2O + H(+)</text>
        <dbReference type="Rhea" id="RHEA:34171"/>
        <dbReference type="ChEBI" id="CHEBI:15361"/>
        <dbReference type="ChEBI" id="CHEBI:15377"/>
        <dbReference type="ChEBI" id="CHEBI:15378"/>
        <dbReference type="ChEBI" id="CHEBI:67139"/>
        <dbReference type="ChEBI" id="CHEBI:537519"/>
        <dbReference type="EC" id="4.3.3.7"/>
    </reaction>
</comment>
<dbReference type="Gene3D" id="3.20.20.70">
    <property type="entry name" value="Aldolase class I"/>
    <property type="match status" value="1"/>
</dbReference>
<dbReference type="InterPro" id="IPR013785">
    <property type="entry name" value="Aldolase_TIM"/>
</dbReference>
<dbReference type="Pfam" id="PF00701">
    <property type="entry name" value="DHDPS"/>
    <property type="match status" value="1"/>
</dbReference>
<dbReference type="GO" id="GO:0008840">
    <property type="term" value="F:4-hydroxy-tetrahydrodipicolinate synthase activity"/>
    <property type="evidence" value="ECO:0007669"/>
    <property type="project" value="UniProtKB-EC"/>
</dbReference>
<proteinExistence type="inferred from homology"/>
<keyword evidence="6 12" id="KW-0028">Amino-acid biosynthesis</keyword>
<organism evidence="14 15">
    <name type="scientific">Aquimarina rubra</name>
    <dbReference type="NCBI Taxonomy" id="1920033"/>
    <lineage>
        <taxon>Bacteria</taxon>
        <taxon>Pseudomonadati</taxon>
        <taxon>Bacteroidota</taxon>
        <taxon>Flavobacteriia</taxon>
        <taxon>Flavobacteriales</taxon>
        <taxon>Flavobacteriaceae</taxon>
        <taxon>Aquimarina</taxon>
    </lineage>
</organism>
<comment type="pathway">
    <text evidence="2 12">Amino-acid biosynthesis; L-lysine biosynthesis via DAP pathway; (S)-tetrahydrodipicolinate from L-aspartate: step 3/4.</text>
</comment>
<evidence type="ECO:0000256" key="7">
    <source>
        <dbReference type="ARBA" id="ARBA00022915"/>
    </source>
</evidence>
<evidence type="ECO:0000256" key="8">
    <source>
        <dbReference type="ARBA" id="ARBA00023154"/>
    </source>
</evidence>
<evidence type="ECO:0000256" key="5">
    <source>
        <dbReference type="ARBA" id="ARBA00022490"/>
    </source>
</evidence>
<feature type="site" description="Part of a proton relay during catalysis" evidence="12">
    <location>
        <position position="47"/>
    </location>
</feature>
<evidence type="ECO:0000256" key="9">
    <source>
        <dbReference type="ARBA" id="ARBA00023239"/>
    </source>
</evidence>
<evidence type="ECO:0000256" key="10">
    <source>
        <dbReference type="ARBA" id="ARBA00023270"/>
    </source>
</evidence>
<feature type="site" description="Part of a proton relay during catalysis" evidence="12">
    <location>
        <position position="110"/>
    </location>
</feature>
<keyword evidence="8 12" id="KW-0457">Lysine biosynthesis</keyword>
<feature type="active site" description="Proton donor/acceptor" evidence="12">
    <location>
        <position position="136"/>
    </location>
</feature>
<accession>A0ABW5LD96</accession>
<dbReference type="PANTHER" id="PTHR12128:SF66">
    <property type="entry name" value="4-HYDROXY-2-OXOGLUTARATE ALDOLASE, MITOCHONDRIAL"/>
    <property type="match status" value="1"/>
</dbReference>
<comment type="subcellular location">
    <subcellularLocation>
        <location evidence="12">Cytoplasm</location>
    </subcellularLocation>
</comment>
<comment type="caution">
    <text evidence="14">The sequence shown here is derived from an EMBL/GenBank/DDBJ whole genome shotgun (WGS) entry which is preliminary data.</text>
</comment>
<dbReference type="CDD" id="cd00950">
    <property type="entry name" value="DHDPS"/>
    <property type="match status" value="1"/>
</dbReference>
<feature type="binding site" evidence="12">
    <location>
        <position position="206"/>
    </location>
    <ligand>
        <name>pyruvate</name>
        <dbReference type="ChEBI" id="CHEBI:15361"/>
    </ligand>
</feature>
<dbReference type="PANTHER" id="PTHR12128">
    <property type="entry name" value="DIHYDRODIPICOLINATE SYNTHASE"/>
    <property type="match status" value="1"/>
</dbReference>
<evidence type="ECO:0000313" key="15">
    <source>
        <dbReference type="Proteomes" id="UP001597319"/>
    </source>
</evidence>
<keyword evidence="5 12" id="KW-0963">Cytoplasm</keyword>
<dbReference type="SMART" id="SM01130">
    <property type="entry name" value="DHDPS"/>
    <property type="match status" value="1"/>
</dbReference>
<evidence type="ECO:0000256" key="1">
    <source>
        <dbReference type="ARBA" id="ARBA00003294"/>
    </source>
</evidence>
<keyword evidence="7 12" id="KW-0220">Diaminopimelate biosynthesis</keyword>
<keyword evidence="10 12" id="KW-0704">Schiff base</keyword>
<dbReference type="InterPro" id="IPR020625">
    <property type="entry name" value="Schiff_base-form_aldolases_AS"/>
</dbReference>
<dbReference type="EC" id="4.3.3.7" evidence="4 12"/>
<evidence type="ECO:0000256" key="3">
    <source>
        <dbReference type="ARBA" id="ARBA00007592"/>
    </source>
</evidence>
<dbReference type="PIRSF" id="PIRSF001365">
    <property type="entry name" value="DHDPS"/>
    <property type="match status" value="1"/>
</dbReference>
<dbReference type="InterPro" id="IPR002220">
    <property type="entry name" value="DapA-like"/>
</dbReference>
<name>A0ABW5LD96_9FLAO</name>
<dbReference type="NCBIfam" id="TIGR00674">
    <property type="entry name" value="dapA"/>
    <property type="match status" value="1"/>
</dbReference>
<dbReference type="HAMAP" id="MF_00418">
    <property type="entry name" value="DapA"/>
    <property type="match status" value="1"/>
</dbReference>
<gene>
    <name evidence="12 14" type="primary">dapA</name>
    <name evidence="14" type="ORF">ACFSR1_03750</name>
</gene>
<comment type="subunit">
    <text evidence="12">Homotetramer; dimer of dimers.</text>
</comment>
<dbReference type="EMBL" id="JBHULE010000004">
    <property type="protein sequence ID" value="MFD2561771.1"/>
    <property type="molecule type" value="Genomic_DNA"/>
</dbReference>
<dbReference type="Proteomes" id="UP001597319">
    <property type="component" value="Unassembled WGS sequence"/>
</dbReference>
<feature type="active site" description="Schiff-base intermediate with substrate" evidence="12">
    <location>
        <position position="164"/>
    </location>
</feature>
<keyword evidence="9 12" id="KW-0456">Lyase</keyword>
<evidence type="ECO:0000256" key="13">
    <source>
        <dbReference type="PIRNR" id="PIRNR001365"/>
    </source>
</evidence>
<feature type="binding site" evidence="12">
    <location>
        <position position="48"/>
    </location>
    <ligand>
        <name>pyruvate</name>
        <dbReference type="ChEBI" id="CHEBI:15361"/>
    </ligand>
</feature>